<dbReference type="InterPro" id="IPR050097">
    <property type="entry name" value="Ferredoxin-NADP_redctase_2"/>
</dbReference>
<evidence type="ECO:0000313" key="10">
    <source>
        <dbReference type="EMBL" id="HIV10356.1"/>
    </source>
</evidence>
<proteinExistence type="inferred from homology"/>
<name>A0A9D1NQG7_9FIRM</name>
<dbReference type="EMBL" id="DVOL01000019">
    <property type="protein sequence ID" value="HIV10356.1"/>
    <property type="molecule type" value="Genomic_DNA"/>
</dbReference>
<reference evidence="10" key="2">
    <citation type="journal article" date="2021" name="PeerJ">
        <title>Extensive microbial diversity within the chicken gut microbiome revealed by metagenomics and culture.</title>
        <authorList>
            <person name="Gilroy R."/>
            <person name="Ravi A."/>
            <person name="Getino M."/>
            <person name="Pursley I."/>
            <person name="Horton D.L."/>
            <person name="Alikhan N.F."/>
            <person name="Baker D."/>
            <person name="Gharbi K."/>
            <person name="Hall N."/>
            <person name="Watson M."/>
            <person name="Adriaenssens E.M."/>
            <person name="Foster-Nyarko E."/>
            <person name="Jarju S."/>
            <person name="Secka A."/>
            <person name="Antonio M."/>
            <person name="Oren A."/>
            <person name="Chaudhuri R.R."/>
            <person name="La Ragione R."/>
            <person name="Hildebrand F."/>
            <person name="Pallen M.J."/>
        </authorList>
    </citation>
    <scope>NUCLEOTIDE SEQUENCE</scope>
    <source>
        <strain evidence="10">1370</strain>
    </source>
</reference>
<evidence type="ECO:0000256" key="5">
    <source>
        <dbReference type="ARBA" id="ARBA00023157"/>
    </source>
</evidence>
<dbReference type="GO" id="GO:0019430">
    <property type="term" value="P:removal of superoxide radicals"/>
    <property type="evidence" value="ECO:0007669"/>
    <property type="project" value="UniProtKB-UniRule"/>
</dbReference>
<evidence type="ECO:0000256" key="1">
    <source>
        <dbReference type="ARBA" id="ARBA00009333"/>
    </source>
</evidence>
<keyword evidence="8" id="KW-0521">NADP</keyword>
<dbReference type="InterPro" id="IPR008255">
    <property type="entry name" value="Pyr_nucl-diS_OxRdtase_2_AS"/>
</dbReference>
<evidence type="ECO:0000256" key="3">
    <source>
        <dbReference type="ARBA" id="ARBA00022827"/>
    </source>
</evidence>
<organism evidence="10 11">
    <name type="scientific">Candidatus Faeciplasma avium</name>
    <dbReference type="NCBI Taxonomy" id="2840798"/>
    <lineage>
        <taxon>Bacteria</taxon>
        <taxon>Bacillati</taxon>
        <taxon>Bacillota</taxon>
        <taxon>Clostridia</taxon>
        <taxon>Eubacteriales</taxon>
        <taxon>Oscillospiraceae</taxon>
        <taxon>Oscillospiraceae incertae sedis</taxon>
        <taxon>Candidatus Faeciplasma</taxon>
    </lineage>
</organism>
<comment type="similarity">
    <text evidence="1 7">Belongs to the class-II pyridine nucleotide-disulfide oxidoreductase family.</text>
</comment>
<accession>A0A9D1NQG7</accession>
<keyword evidence="5" id="KW-1015">Disulfide bond</keyword>
<dbReference type="InterPro" id="IPR036188">
    <property type="entry name" value="FAD/NAD-bd_sf"/>
</dbReference>
<dbReference type="GO" id="GO:0005737">
    <property type="term" value="C:cytoplasm"/>
    <property type="evidence" value="ECO:0007669"/>
    <property type="project" value="InterPro"/>
</dbReference>
<comment type="cofactor">
    <cofactor evidence="8">
        <name>FAD</name>
        <dbReference type="ChEBI" id="CHEBI:57692"/>
    </cofactor>
    <text evidence="8">Binds 1 FAD per subunit.</text>
</comment>
<dbReference type="AlphaFoldDB" id="A0A9D1NQG7"/>
<dbReference type="InterPro" id="IPR005982">
    <property type="entry name" value="Thioredox_Rdtase"/>
</dbReference>
<evidence type="ECO:0000256" key="8">
    <source>
        <dbReference type="RuleBase" id="RU003881"/>
    </source>
</evidence>
<comment type="caution">
    <text evidence="10">The sequence shown here is derived from an EMBL/GenBank/DDBJ whole genome shotgun (WGS) entry which is preliminary data.</text>
</comment>
<dbReference type="NCBIfam" id="TIGR01292">
    <property type="entry name" value="TRX_reduct"/>
    <property type="match status" value="1"/>
</dbReference>
<keyword evidence="6 7" id="KW-0676">Redox-active center</keyword>
<comment type="catalytic activity">
    <reaction evidence="7">
        <text>[thioredoxin]-dithiol + NADP(+) = [thioredoxin]-disulfide + NADPH + H(+)</text>
        <dbReference type="Rhea" id="RHEA:20345"/>
        <dbReference type="Rhea" id="RHEA-COMP:10698"/>
        <dbReference type="Rhea" id="RHEA-COMP:10700"/>
        <dbReference type="ChEBI" id="CHEBI:15378"/>
        <dbReference type="ChEBI" id="CHEBI:29950"/>
        <dbReference type="ChEBI" id="CHEBI:50058"/>
        <dbReference type="ChEBI" id="CHEBI:57783"/>
        <dbReference type="ChEBI" id="CHEBI:58349"/>
        <dbReference type="EC" id="1.8.1.9"/>
    </reaction>
</comment>
<evidence type="ECO:0000256" key="6">
    <source>
        <dbReference type="ARBA" id="ARBA00023284"/>
    </source>
</evidence>
<dbReference type="PRINTS" id="PR00469">
    <property type="entry name" value="PNDRDTASEII"/>
</dbReference>
<dbReference type="PANTHER" id="PTHR48105">
    <property type="entry name" value="THIOREDOXIN REDUCTASE 1-RELATED-RELATED"/>
    <property type="match status" value="1"/>
</dbReference>
<keyword evidence="2 7" id="KW-0285">Flavoprotein</keyword>
<sequence length="308" mass="32591">MDIYDIIIVGGGPAGYTAALYAARAGLSTAVLEKSSPGGQMTLTGDIDNYPGFDEGIDGFTLGMRMQKGAERFGAVTLYAEAESLSLEGKIKSVRAGNSEYHGRAVILAMGAYPRRLGLSNEEALTGRGVHYCAHCDGRFYKGREVAVVGGGNSAAEDALYLSGLAKSVVLIHRRDSLRAEKIYRTRLFEKDNITVLYNSEIALIDGEDSLKGITVKSTSDSSVRRLYPDGLFVSVGREPATGIVKGALALDRGGYIIADESTGTSLPGVFAAGDIRTKSLRQVITAASDGASAAYHAQRYLESLGGE</sequence>
<dbReference type="GO" id="GO:0004791">
    <property type="term" value="F:thioredoxin-disulfide reductase (NADPH) activity"/>
    <property type="evidence" value="ECO:0007669"/>
    <property type="project" value="UniProtKB-UniRule"/>
</dbReference>
<dbReference type="Proteomes" id="UP000823960">
    <property type="component" value="Unassembled WGS sequence"/>
</dbReference>
<evidence type="ECO:0000256" key="7">
    <source>
        <dbReference type="RuleBase" id="RU003880"/>
    </source>
</evidence>
<evidence type="ECO:0000256" key="2">
    <source>
        <dbReference type="ARBA" id="ARBA00022630"/>
    </source>
</evidence>
<gene>
    <name evidence="10" type="primary">trxB</name>
    <name evidence="10" type="ORF">IAD28_01495</name>
</gene>
<dbReference type="EC" id="1.8.1.9" evidence="7"/>
<dbReference type="Pfam" id="PF07992">
    <property type="entry name" value="Pyr_redox_2"/>
    <property type="match status" value="1"/>
</dbReference>
<keyword evidence="3 7" id="KW-0274">FAD</keyword>
<dbReference type="PRINTS" id="PR00368">
    <property type="entry name" value="FADPNR"/>
</dbReference>
<feature type="domain" description="FAD/NAD(P)-binding" evidence="9">
    <location>
        <begin position="4"/>
        <end position="291"/>
    </location>
</feature>
<dbReference type="Gene3D" id="3.50.50.60">
    <property type="entry name" value="FAD/NAD(P)-binding domain"/>
    <property type="match status" value="2"/>
</dbReference>
<dbReference type="InterPro" id="IPR023753">
    <property type="entry name" value="FAD/NAD-binding_dom"/>
</dbReference>
<dbReference type="PROSITE" id="PS00573">
    <property type="entry name" value="PYRIDINE_REDOX_2"/>
    <property type="match status" value="1"/>
</dbReference>
<dbReference type="SUPFAM" id="SSF51905">
    <property type="entry name" value="FAD/NAD(P)-binding domain"/>
    <property type="match status" value="1"/>
</dbReference>
<keyword evidence="4 7" id="KW-0560">Oxidoreductase</keyword>
<reference evidence="10" key="1">
    <citation type="submission" date="2020-10" db="EMBL/GenBank/DDBJ databases">
        <authorList>
            <person name="Gilroy R."/>
        </authorList>
    </citation>
    <scope>NUCLEOTIDE SEQUENCE</scope>
    <source>
        <strain evidence="10">1370</strain>
    </source>
</reference>
<evidence type="ECO:0000259" key="9">
    <source>
        <dbReference type="Pfam" id="PF07992"/>
    </source>
</evidence>
<evidence type="ECO:0000256" key="4">
    <source>
        <dbReference type="ARBA" id="ARBA00023002"/>
    </source>
</evidence>
<evidence type="ECO:0000313" key="11">
    <source>
        <dbReference type="Proteomes" id="UP000823960"/>
    </source>
</evidence>
<comment type="subunit">
    <text evidence="7">Homodimer.</text>
</comment>
<protein>
    <recommendedName>
        <fullName evidence="7">Thioredoxin reductase</fullName>
        <ecNumber evidence="7">1.8.1.9</ecNumber>
    </recommendedName>
</protein>